<evidence type="ECO:0000313" key="4">
    <source>
        <dbReference type="Proteomes" id="UP000287166"/>
    </source>
</evidence>
<dbReference type="InterPro" id="IPR014720">
    <property type="entry name" value="dsRBD_dom"/>
</dbReference>
<dbReference type="Pfam" id="PF00035">
    <property type="entry name" value="dsrm"/>
    <property type="match status" value="1"/>
</dbReference>
<proteinExistence type="predicted"/>
<dbReference type="AlphaFoldDB" id="A0A401G5Q8"/>
<dbReference type="RefSeq" id="XP_027608402.1">
    <property type="nucleotide sequence ID" value="XM_027752601.1"/>
</dbReference>
<protein>
    <recommendedName>
        <fullName evidence="2">DRBM domain-containing protein</fullName>
    </recommendedName>
</protein>
<dbReference type="GO" id="GO:0003723">
    <property type="term" value="F:RNA binding"/>
    <property type="evidence" value="ECO:0007669"/>
    <property type="project" value="UniProtKB-UniRule"/>
</dbReference>
<evidence type="ECO:0000313" key="3">
    <source>
        <dbReference type="EMBL" id="GBE77489.1"/>
    </source>
</evidence>
<dbReference type="OrthoDB" id="3246846at2759"/>
<reference evidence="3 4" key="1">
    <citation type="journal article" date="2018" name="Sci. Rep.">
        <title>Genome sequence of the cauliflower mushroom Sparassis crispa (Hanabiratake) and its association with beneficial usage.</title>
        <authorList>
            <person name="Kiyama R."/>
            <person name="Furutani Y."/>
            <person name="Kawaguchi K."/>
            <person name="Nakanishi T."/>
        </authorList>
    </citation>
    <scope>NUCLEOTIDE SEQUENCE [LARGE SCALE GENOMIC DNA]</scope>
</reference>
<dbReference type="InParanoid" id="A0A401G5Q8"/>
<dbReference type="Proteomes" id="UP000287166">
    <property type="component" value="Unassembled WGS sequence"/>
</dbReference>
<keyword evidence="4" id="KW-1185">Reference proteome</keyword>
<dbReference type="GeneID" id="38774406"/>
<sequence>MSLDGTVALNNYLQSKNQHSLVSWVDTTSGPRHAPEWTSTCKFNGEVIGVGQGAQKHVARDAAAKAALEVLTQQAAANDE</sequence>
<dbReference type="SMART" id="SM00358">
    <property type="entry name" value="DSRM"/>
    <property type="match status" value="1"/>
</dbReference>
<comment type="caution">
    <text evidence="3">The sequence shown here is derived from an EMBL/GenBank/DDBJ whole genome shotgun (WGS) entry which is preliminary data.</text>
</comment>
<accession>A0A401G5Q8</accession>
<dbReference type="EMBL" id="BFAD01000001">
    <property type="protein sequence ID" value="GBE77489.1"/>
    <property type="molecule type" value="Genomic_DNA"/>
</dbReference>
<feature type="domain" description="DRBM" evidence="2">
    <location>
        <begin position="4"/>
        <end position="73"/>
    </location>
</feature>
<evidence type="ECO:0000256" key="1">
    <source>
        <dbReference type="PROSITE-ProRule" id="PRU00266"/>
    </source>
</evidence>
<keyword evidence="1" id="KW-0694">RNA-binding</keyword>
<evidence type="ECO:0000259" key="2">
    <source>
        <dbReference type="PROSITE" id="PS50137"/>
    </source>
</evidence>
<gene>
    <name evidence="3" type="ORF">SCP_0103640</name>
</gene>
<dbReference type="Gene3D" id="3.30.160.20">
    <property type="match status" value="1"/>
</dbReference>
<organism evidence="3 4">
    <name type="scientific">Sparassis crispa</name>
    <dbReference type="NCBI Taxonomy" id="139825"/>
    <lineage>
        <taxon>Eukaryota</taxon>
        <taxon>Fungi</taxon>
        <taxon>Dikarya</taxon>
        <taxon>Basidiomycota</taxon>
        <taxon>Agaricomycotina</taxon>
        <taxon>Agaricomycetes</taxon>
        <taxon>Polyporales</taxon>
        <taxon>Sparassidaceae</taxon>
        <taxon>Sparassis</taxon>
    </lineage>
</organism>
<dbReference type="PROSITE" id="PS50137">
    <property type="entry name" value="DS_RBD"/>
    <property type="match status" value="1"/>
</dbReference>
<name>A0A401G5Q8_9APHY</name>
<dbReference type="SUPFAM" id="SSF54768">
    <property type="entry name" value="dsRNA-binding domain-like"/>
    <property type="match status" value="1"/>
</dbReference>